<sequence length="142" mass="16598">MVPTKMNQNWLPSIFNDFFNNEWMMKANATAPAINVIENEKDYKIQLAAPGMTKNDFTVNVDENNNLVICMEKKEEKNEEKKDKKYLRREFSYSKFQQSIILPDNVEKDKITAKVEHGILSIDIPKTVDKEVQKITRTIDIK</sequence>
<dbReference type="Pfam" id="PF00011">
    <property type="entry name" value="HSP20"/>
    <property type="match status" value="1"/>
</dbReference>
<dbReference type="Proteomes" id="UP000286031">
    <property type="component" value="Unassembled WGS sequence"/>
</dbReference>
<dbReference type="Proteomes" id="UP000435985">
    <property type="component" value="Unassembled WGS sequence"/>
</dbReference>
<dbReference type="InterPro" id="IPR008978">
    <property type="entry name" value="HSP20-like_chaperone"/>
</dbReference>
<accession>A0A139L0Y7</accession>
<reference evidence="10" key="3">
    <citation type="submission" date="2022-10" db="EMBL/GenBank/DDBJ databases">
        <title>Human gut microbiome strain richness.</title>
        <authorList>
            <person name="Chen-Liaw A."/>
        </authorList>
    </citation>
    <scope>NUCLEOTIDE SEQUENCE</scope>
    <source>
        <strain evidence="10">BSD2780120875st1_E1_BSD2780120875_150330</strain>
    </source>
</reference>
<protein>
    <submittedName>
        <fullName evidence="7">Hsp20/alpha crystallin family protein</fullName>
    </submittedName>
</protein>
<dbReference type="Proteomes" id="UP000323717">
    <property type="component" value="Unassembled WGS sequence"/>
</dbReference>
<evidence type="ECO:0000313" key="4">
    <source>
        <dbReference type="EMBL" id="KAA3806437.1"/>
    </source>
</evidence>
<dbReference type="RefSeq" id="WP_004309103.1">
    <property type="nucleotide sequence ID" value="NZ_CAAKNR010000037.1"/>
</dbReference>
<evidence type="ECO:0000313" key="7">
    <source>
        <dbReference type="EMBL" id="KAA4538289.1"/>
    </source>
</evidence>
<dbReference type="EMBL" id="VWLE01000303">
    <property type="protein sequence ID" value="KAA3946264.1"/>
    <property type="molecule type" value="Genomic_DNA"/>
</dbReference>
<dbReference type="GeneID" id="69481675"/>
<evidence type="ECO:0000313" key="9">
    <source>
        <dbReference type="EMBL" id="KAB1329870.1"/>
    </source>
</evidence>
<dbReference type="EMBL" id="VWFC01000003">
    <property type="protein sequence ID" value="KAB1329870.1"/>
    <property type="molecule type" value="Genomic_DNA"/>
</dbReference>
<dbReference type="SUPFAM" id="SSF49764">
    <property type="entry name" value="HSP20-like chaperones"/>
    <property type="match status" value="1"/>
</dbReference>
<evidence type="ECO:0000313" key="6">
    <source>
        <dbReference type="EMBL" id="KAA3946264.1"/>
    </source>
</evidence>
<evidence type="ECO:0000313" key="14">
    <source>
        <dbReference type="Proteomes" id="UP000365824"/>
    </source>
</evidence>
<dbReference type="EMBL" id="QSBI01000036">
    <property type="protein sequence ID" value="RGX06577.1"/>
    <property type="molecule type" value="Genomic_DNA"/>
</dbReference>
<name>A0A139L0Y7_BACOV</name>
<dbReference type="Proteomes" id="UP000375690">
    <property type="component" value="Unassembled WGS sequence"/>
</dbReference>
<dbReference type="EMBL" id="VWLX01000005">
    <property type="protein sequence ID" value="KAA3806437.1"/>
    <property type="molecule type" value="Genomic_DNA"/>
</dbReference>
<dbReference type="Proteomes" id="UP000365824">
    <property type="component" value="Unassembled WGS sequence"/>
</dbReference>
<dbReference type="InterPro" id="IPR031107">
    <property type="entry name" value="Small_HSP"/>
</dbReference>
<comment type="similarity">
    <text evidence="1 2">Belongs to the small heat shock protein (HSP20) family.</text>
</comment>
<reference evidence="11 12" key="1">
    <citation type="submission" date="2018-08" db="EMBL/GenBank/DDBJ databases">
        <title>A genome reference for cultivated species of the human gut microbiota.</title>
        <authorList>
            <person name="Zou Y."/>
            <person name="Xue W."/>
            <person name="Luo G."/>
        </authorList>
    </citation>
    <scope>NUCLEOTIDE SEQUENCE [LARGE SCALE GENOMIC DNA]</scope>
    <source>
        <strain evidence="11 12">AF04-46</strain>
    </source>
</reference>
<dbReference type="Proteomes" id="UP000460135">
    <property type="component" value="Unassembled WGS sequence"/>
</dbReference>
<evidence type="ECO:0000313" key="10">
    <source>
        <dbReference type="EMBL" id="MDC2745134.1"/>
    </source>
</evidence>
<dbReference type="EMBL" id="JAQNZF010000046">
    <property type="protein sequence ID" value="MDC2745134.1"/>
    <property type="molecule type" value="Genomic_DNA"/>
</dbReference>
<dbReference type="PANTHER" id="PTHR11527">
    <property type="entry name" value="HEAT-SHOCK PROTEIN 20 FAMILY MEMBER"/>
    <property type="match status" value="1"/>
</dbReference>
<reference evidence="13 14" key="2">
    <citation type="journal article" date="2019" name="Nat. Med.">
        <title>A library of human gut bacterial isolates paired with longitudinal multiomics data enables mechanistic microbiome research.</title>
        <authorList>
            <person name="Poyet M."/>
            <person name="Groussin M."/>
            <person name="Gibbons S.M."/>
            <person name="Avila-Pacheco J."/>
            <person name="Jiang X."/>
            <person name="Kearney S.M."/>
            <person name="Perrotta A.R."/>
            <person name="Berdy B."/>
            <person name="Zhao S."/>
            <person name="Lieberman T.D."/>
            <person name="Swanson P.K."/>
            <person name="Smith M."/>
            <person name="Roesemann S."/>
            <person name="Alexander J.E."/>
            <person name="Rich S.A."/>
            <person name="Livny J."/>
            <person name="Vlamakis H."/>
            <person name="Clish C."/>
            <person name="Bullock K."/>
            <person name="Deik A."/>
            <person name="Scott J."/>
            <person name="Pierce K.A."/>
            <person name="Xavier R.J."/>
            <person name="Alm E.J."/>
        </authorList>
    </citation>
    <scope>NUCLEOTIDE SEQUENCE [LARGE SCALE GENOMIC DNA]</scope>
    <source>
        <strain evidence="8 16">BIOML-A14</strain>
        <strain evidence="5 14">BIOML-A160</strain>
        <strain evidence="6 13">BIOML-A163</strain>
        <strain evidence="4 17">BIOML-A183</strain>
        <strain evidence="9 15">BIOML-A2</strain>
        <strain evidence="7 18">BIOML-A41</strain>
    </source>
</reference>
<gene>
    <name evidence="11" type="ORF">DWV35_21590</name>
    <name evidence="9" type="ORF">F3B53_04215</name>
    <name evidence="7" type="ORF">F3B85_08585</name>
    <name evidence="8" type="ORF">F3B98_05370</name>
    <name evidence="6" type="ORF">F3D71_18465</name>
    <name evidence="5" type="ORF">F3F25_07725</name>
    <name evidence="4" type="ORF">F3F51_08060</name>
    <name evidence="10" type="ORF">PO382_23315</name>
</gene>
<evidence type="ECO:0000313" key="16">
    <source>
        <dbReference type="Proteomes" id="UP000435985"/>
    </source>
</evidence>
<dbReference type="EMBL" id="VWFO01000005">
    <property type="protein sequence ID" value="KAA4665674.1"/>
    <property type="molecule type" value="Genomic_DNA"/>
</dbReference>
<dbReference type="CDD" id="cd06464">
    <property type="entry name" value="ACD_sHsps-like"/>
    <property type="match status" value="1"/>
</dbReference>
<dbReference type="Gene3D" id="2.60.40.790">
    <property type="match status" value="1"/>
</dbReference>
<evidence type="ECO:0000256" key="1">
    <source>
        <dbReference type="PROSITE-ProRule" id="PRU00285"/>
    </source>
</evidence>
<evidence type="ECO:0000256" key="2">
    <source>
        <dbReference type="RuleBase" id="RU003616"/>
    </source>
</evidence>
<dbReference type="InterPro" id="IPR002068">
    <property type="entry name" value="A-crystallin/Hsp20_dom"/>
</dbReference>
<dbReference type="EMBL" id="VWLB01000009">
    <property type="protein sequence ID" value="KAA3929679.1"/>
    <property type="molecule type" value="Genomic_DNA"/>
</dbReference>
<dbReference type="EMBL" id="VWGP01000005">
    <property type="protein sequence ID" value="KAA4538289.1"/>
    <property type="molecule type" value="Genomic_DNA"/>
</dbReference>
<evidence type="ECO:0000313" key="8">
    <source>
        <dbReference type="EMBL" id="KAA4665674.1"/>
    </source>
</evidence>
<dbReference type="FunFam" id="2.60.40.790:FF:000045">
    <property type="entry name" value="Hsp20/alpha crystallin family protein"/>
    <property type="match status" value="1"/>
</dbReference>
<evidence type="ECO:0000313" key="15">
    <source>
        <dbReference type="Proteomes" id="UP000375690"/>
    </source>
</evidence>
<evidence type="ECO:0000313" key="13">
    <source>
        <dbReference type="Proteomes" id="UP000323717"/>
    </source>
</evidence>
<dbReference type="AlphaFoldDB" id="A0A139L0Y7"/>
<evidence type="ECO:0000313" key="12">
    <source>
        <dbReference type="Proteomes" id="UP000286031"/>
    </source>
</evidence>
<feature type="domain" description="SHSP" evidence="3">
    <location>
        <begin position="24"/>
        <end position="142"/>
    </location>
</feature>
<evidence type="ECO:0000313" key="17">
    <source>
        <dbReference type="Proteomes" id="UP000460135"/>
    </source>
</evidence>
<evidence type="ECO:0000313" key="11">
    <source>
        <dbReference type="EMBL" id="RGX06577.1"/>
    </source>
</evidence>
<comment type="caution">
    <text evidence="7">The sequence shown here is derived from an EMBL/GenBank/DDBJ whole genome shotgun (WGS) entry which is preliminary data.</text>
</comment>
<dbReference type="Proteomes" id="UP001219389">
    <property type="component" value="Unassembled WGS sequence"/>
</dbReference>
<evidence type="ECO:0000313" key="5">
    <source>
        <dbReference type="EMBL" id="KAA3929679.1"/>
    </source>
</evidence>
<evidence type="ECO:0000259" key="3">
    <source>
        <dbReference type="PROSITE" id="PS01031"/>
    </source>
</evidence>
<proteinExistence type="inferred from homology"/>
<evidence type="ECO:0000313" key="18">
    <source>
        <dbReference type="Proteomes" id="UP000478493"/>
    </source>
</evidence>
<dbReference type="PROSITE" id="PS01031">
    <property type="entry name" value="SHSP"/>
    <property type="match status" value="1"/>
</dbReference>
<dbReference type="Proteomes" id="UP000478493">
    <property type="component" value="Unassembled WGS sequence"/>
</dbReference>
<organism evidence="7 18">
    <name type="scientific">Bacteroides ovatus</name>
    <dbReference type="NCBI Taxonomy" id="28116"/>
    <lineage>
        <taxon>Bacteria</taxon>
        <taxon>Pseudomonadati</taxon>
        <taxon>Bacteroidota</taxon>
        <taxon>Bacteroidia</taxon>
        <taxon>Bacteroidales</taxon>
        <taxon>Bacteroidaceae</taxon>
        <taxon>Bacteroides</taxon>
    </lineage>
</organism>